<evidence type="ECO:0000313" key="2">
    <source>
        <dbReference type="EMBL" id="TYO99139.1"/>
    </source>
</evidence>
<dbReference type="Proteomes" id="UP000032721">
    <property type="component" value="Chromosome"/>
</dbReference>
<protein>
    <submittedName>
        <fullName evidence="2">Antitoxin VapB</fullName>
    </submittedName>
    <submittedName>
        <fullName evidence="1">Putative counterpart of the neighbouring VapC-like protein</fullName>
    </submittedName>
</protein>
<dbReference type="InterPro" id="IPR051734">
    <property type="entry name" value="VapB_TA_antitoxins"/>
</dbReference>
<sequence length="80" mass="9614">MIRQRKVFTSNRNQYVRLPADLHFLDNVKTVTIRENDKERIVTSAKNTWDSFFLSEQSVTDDFLSERPEQVTYKREPFDD</sequence>
<dbReference type="HOGENOM" id="CLU_162018_3_1_6"/>
<evidence type="ECO:0000313" key="4">
    <source>
        <dbReference type="Proteomes" id="UP000324170"/>
    </source>
</evidence>
<dbReference type="AlphaFoldDB" id="A0A068QMV8"/>
<dbReference type="Proteomes" id="UP000324170">
    <property type="component" value="Unassembled WGS sequence"/>
</dbReference>
<dbReference type="PANTHER" id="PTHR37550:SF3">
    <property type="entry name" value="ANTITOXIN VAPB1"/>
    <property type="match status" value="1"/>
</dbReference>
<dbReference type="NCBIfam" id="NF040493">
    <property type="entry name" value="TA_anti_VapB"/>
    <property type="match status" value="1"/>
</dbReference>
<dbReference type="Gene3D" id="2.10.260.10">
    <property type="match status" value="1"/>
</dbReference>
<dbReference type="OrthoDB" id="5298361at2"/>
<dbReference type="InterPro" id="IPR047976">
    <property type="entry name" value="Anti_VapB2-like"/>
</dbReference>
<reference evidence="1 3" key="1">
    <citation type="submission" date="2013-07" db="EMBL/GenBank/DDBJ databases">
        <authorList>
            <person name="Genoscope - CEA"/>
        </authorList>
    </citation>
    <scope>NUCLEOTIDE SEQUENCE [LARGE SCALE GENOMIC DNA]</scope>
    <source>
        <strain evidence="1">FRM16</strain>
        <strain evidence="3">FRM16 / DSM 17909</strain>
    </source>
</reference>
<proteinExistence type="predicted"/>
<reference evidence="2 4" key="2">
    <citation type="submission" date="2019-07" db="EMBL/GenBank/DDBJ databases">
        <title>Genomic Encyclopedia of Type Strains, Phase I: the one thousand microbial genomes (KMG-I) project.</title>
        <authorList>
            <person name="Kyrpides N."/>
        </authorList>
    </citation>
    <scope>NUCLEOTIDE SEQUENCE [LARGE SCALE GENOMIC DNA]</scope>
    <source>
        <strain evidence="2 4">DSM 17909</strain>
    </source>
</reference>
<dbReference type="PANTHER" id="PTHR37550">
    <property type="entry name" value="ANTITOXIN VAPB1"/>
    <property type="match status" value="1"/>
</dbReference>
<dbReference type="EMBL" id="VNHN01000074">
    <property type="protein sequence ID" value="TYO99139.1"/>
    <property type="molecule type" value="Genomic_DNA"/>
</dbReference>
<dbReference type="EMBL" id="FO704550">
    <property type="protein sequence ID" value="CDG16227.1"/>
    <property type="molecule type" value="Genomic_DNA"/>
</dbReference>
<dbReference type="KEGG" id="xdo:XDD1_0524"/>
<gene>
    <name evidence="2" type="ORF">LY16_03202</name>
    <name evidence="1" type="ORF">XDD1_0524</name>
</gene>
<evidence type="ECO:0000313" key="3">
    <source>
        <dbReference type="Proteomes" id="UP000032721"/>
    </source>
</evidence>
<name>A0A068QMV8_9GAMM</name>
<organism evidence="1 3">
    <name type="scientific">Xenorhabdus doucetiae</name>
    <dbReference type="NCBI Taxonomy" id="351671"/>
    <lineage>
        <taxon>Bacteria</taxon>
        <taxon>Pseudomonadati</taxon>
        <taxon>Pseudomonadota</taxon>
        <taxon>Gammaproteobacteria</taxon>
        <taxon>Enterobacterales</taxon>
        <taxon>Morganellaceae</taxon>
        <taxon>Xenorhabdus</taxon>
    </lineage>
</organism>
<accession>A0A068QMV8</accession>
<evidence type="ECO:0000313" key="1">
    <source>
        <dbReference type="EMBL" id="CDG16227.1"/>
    </source>
</evidence>
<dbReference type="RefSeq" id="WP_045968376.1">
    <property type="nucleotide sequence ID" value="NZ_CAWMED010000001.1"/>
</dbReference>
<keyword evidence="4" id="KW-1185">Reference proteome</keyword>
<dbReference type="STRING" id="351671.XDD1_0524"/>